<accession>A0A9B0X3G3</accession>
<feature type="compositionally biased region" description="Low complexity" evidence="2">
    <location>
        <begin position="41"/>
        <end position="61"/>
    </location>
</feature>
<proteinExistence type="inferred from homology"/>
<dbReference type="RefSeq" id="XP_006876915.1">
    <property type="nucleotide sequence ID" value="XM_006876853.1"/>
</dbReference>
<dbReference type="OrthoDB" id="9838480at2759"/>
<evidence type="ECO:0000313" key="4">
    <source>
        <dbReference type="RefSeq" id="XP_006876915.1"/>
    </source>
</evidence>
<dbReference type="Pfam" id="PF09341">
    <property type="entry name" value="Pcc1"/>
    <property type="match status" value="1"/>
</dbReference>
<name>A0A9B0X3G3_CHRAS</name>
<feature type="compositionally biased region" description="Gly residues" evidence="2">
    <location>
        <begin position="16"/>
        <end position="25"/>
    </location>
</feature>
<dbReference type="InterPro" id="IPR015419">
    <property type="entry name" value="CTAG/Pcc1"/>
</dbReference>
<reference evidence="4" key="1">
    <citation type="submission" date="2025-08" db="UniProtKB">
        <authorList>
            <consortium name="RefSeq"/>
        </authorList>
    </citation>
    <scope>IDENTIFICATION</scope>
    <source>
        <tissue evidence="4">Spleen</tissue>
    </source>
</reference>
<protein>
    <submittedName>
        <fullName evidence="4">Cancer/testis antigen 1-like</fullName>
    </submittedName>
</protein>
<evidence type="ECO:0000256" key="1">
    <source>
        <dbReference type="ARBA" id="ARBA00007073"/>
    </source>
</evidence>
<organism evidence="3 4">
    <name type="scientific">Chrysochloris asiatica</name>
    <name type="common">Cape golden mole</name>
    <dbReference type="NCBI Taxonomy" id="185453"/>
    <lineage>
        <taxon>Eukaryota</taxon>
        <taxon>Metazoa</taxon>
        <taxon>Chordata</taxon>
        <taxon>Craniata</taxon>
        <taxon>Vertebrata</taxon>
        <taxon>Euteleostomi</taxon>
        <taxon>Mammalia</taxon>
        <taxon>Eutheria</taxon>
        <taxon>Afrotheria</taxon>
        <taxon>Chrysochloridae</taxon>
        <taxon>Chrysochlorinae</taxon>
        <taxon>Chrysochloris</taxon>
    </lineage>
</organism>
<comment type="similarity">
    <text evidence="1">Belongs to the CTAG/PCC1 family.</text>
</comment>
<dbReference type="AlphaFoldDB" id="A0A9B0X3G3"/>
<dbReference type="Gene3D" id="3.30.310.50">
    <property type="entry name" value="Alpha-D-phosphohexomutase, C-terminal domain"/>
    <property type="match status" value="1"/>
</dbReference>
<evidence type="ECO:0000313" key="3">
    <source>
        <dbReference type="Proteomes" id="UP000504623"/>
    </source>
</evidence>
<feature type="region of interest" description="Disordered" evidence="2">
    <location>
        <begin position="1"/>
        <end position="61"/>
    </location>
</feature>
<gene>
    <name evidence="4" type="primary">LOC102823693</name>
</gene>
<sequence>MDSEGSGGEDRQNGACGAGGPGNPGGANVAGAEDATGGGAPQAQGPSVGNESGANASSGEGASESTILEFSMMVPFLYYVEVVIARISLGPVAAPYGVAVYEEIRVIGSDLAVRLIANDSNQLQIAIASLVNQLYVVVWIMQRFRILFSTKPRPGNGG</sequence>
<dbReference type="GeneID" id="102823693"/>
<evidence type="ECO:0000256" key="2">
    <source>
        <dbReference type="SAM" id="MobiDB-lite"/>
    </source>
</evidence>
<keyword evidence="3" id="KW-1185">Reference proteome</keyword>
<dbReference type="Proteomes" id="UP000504623">
    <property type="component" value="Unplaced"/>
</dbReference>